<dbReference type="eggNOG" id="COG0500">
    <property type="taxonomic scope" value="Bacteria"/>
</dbReference>
<dbReference type="InterPro" id="IPR011990">
    <property type="entry name" value="TPR-like_helical_dom_sf"/>
</dbReference>
<keyword evidence="2" id="KW-1185">Reference proteome</keyword>
<dbReference type="SUPFAM" id="SSF53335">
    <property type="entry name" value="S-adenosyl-L-methionine-dependent methyltransferases"/>
    <property type="match status" value="1"/>
</dbReference>
<dbReference type="HOGENOM" id="CLU_530834_0_0_6"/>
<dbReference type="Gene3D" id="3.40.50.150">
    <property type="entry name" value="Vaccinia Virus protein VP39"/>
    <property type="match status" value="1"/>
</dbReference>
<organism evidence="1 2">
    <name type="scientific">Nitrococcus mobilis Nb-231</name>
    <dbReference type="NCBI Taxonomy" id="314278"/>
    <lineage>
        <taxon>Bacteria</taxon>
        <taxon>Pseudomonadati</taxon>
        <taxon>Pseudomonadota</taxon>
        <taxon>Gammaproteobacteria</taxon>
        <taxon>Chromatiales</taxon>
        <taxon>Ectothiorhodospiraceae</taxon>
        <taxon>Nitrococcus</taxon>
    </lineage>
</organism>
<accession>A4BRT8</accession>
<comment type="caution">
    <text evidence="1">The sequence shown here is derived from an EMBL/GenBank/DDBJ whole genome shotgun (WGS) entry which is preliminary data.</text>
</comment>
<name>A4BRT8_9GAMM</name>
<dbReference type="Gene3D" id="1.25.40.10">
    <property type="entry name" value="Tetratricopeptide repeat domain"/>
    <property type="match status" value="1"/>
</dbReference>
<sequence>MKETLVAESAAAEAVISDPYDESLLDRARMQWQFGDWENLVQLDRDLLKNHPDRAKLALLVACAWQQMENHVAARHFVQLAFGWGCDRKLIAQLLVAGVYNTLGRAATLSGEENRALDHFRSSVGGVSGDSKLACQARTVREITRLDLLSHAGKVIEQSIGAIALSANASQQTGNQAAPAVSTPEQGMDELVDCCVNGDDVHALVDEQLDSGQLTEPRKFEFFCLLSDRFLARNDNITALHFLMSARDFVRNDDDDNALLLLRKLNKLGCRTEALDLLVERSLSDARLSLEERTALQSTYEQSQVSVRTQGEHGHELLLAYLKSQMPRLREQLEERQAVLIEIGTTRENVPGQGSTRKLAEHCKAAGIHFITVDMDPHNAREAAKLFQKLGVQYKAVTCKGENFLREYDGPMDFVFLDAYDFDHGKHSERRQSRYNKFLGAPIDETECHRMHLDCAQSVARKLSPFGVICIDDTWLDDGLWCAKGTLAMPYLMENDFELVDVRNRAALLRRRK</sequence>
<dbReference type="AlphaFoldDB" id="A4BRT8"/>
<evidence type="ECO:0008006" key="3">
    <source>
        <dbReference type="Google" id="ProtNLM"/>
    </source>
</evidence>
<dbReference type="EMBL" id="AAOF01000007">
    <property type="protein sequence ID" value="EAR21659.1"/>
    <property type="molecule type" value="Genomic_DNA"/>
</dbReference>
<proteinExistence type="predicted"/>
<reference evidence="1 2" key="1">
    <citation type="submission" date="2006-02" db="EMBL/GenBank/DDBJ databases">
        <authorList>
            <person name="Waterbury J."/>
            <person name="Ferriera S."/>
            <person name="Johnson J."/>
            <person name="Kravitz S."/>
            <person name="Halpern A."/>
            <person name="Remington K."/>
            <person name="Beeson K."/>
            <person name="Tran B."/>
            <person name="Rogers Y.-H."/>
            <person name="Friedman R."/>
            <person name="Venter J.C."/>
        </authorList>
    </citation>
    <scope>NUCLEOTIDE SEQUENCE [LARGE SCALE GENOMIC DNA]</scope>
    <source>
        <strain evidence="1 2">Nb-231</strain>
    </source>
</reference>
<dbReference type="InterPro" id="IPR029063">
    <property type="entry name" value="SAM-dependent_MTases_sf"/>
</dbReference>
<evidence type="ECO:0000313" key="2">
    <source>
        <dbReference type="Proteomes" id="UP000003374"/>
    </source>
</evidence>
<gene>
    <name evidence="1" type="ORF">NB231_02793</name>
</gene>
<dbReference type="STRING" id="314278.NB231_02793"/>
<protein>
    <recommendedName>
        <fullName evidence="3">Methyltransferase domain-containing protein</fullName>
    </recommendedName>
</protein>
<dbReference type="Proteomes" id="UP000003374">
    <property type="component" value="Unassembled WGS sequence"/>
</dbReference>
<evidence type="ECO:0000313" key="1">
    <source>
        <dbReference type="EMBL" id="EAR21659.1"/>
    </source>
</evidence>